<evidence type="ECO:0000256" key="10">
    <source>
        <dbReference type="PIRSR" id="PIRSR004682-4"/>
    </source>
</evidence>
<comment type="subcellular location">
    <subcellularLocation>
        <location evidence="1 7">Cytoplasm</location>
    </subcellularLocation>
</comment>
<keyword evidence="4 7" id="KW-0378">Hydrolase</keyword>
<dbReference type="InterPro" id="IPR023214">
    <property type="entry name" value="HAD_sf"/>
</dbReference>
<feature type="binding site" evidence="10">
    <location>
        <position position="9"/>
    </location>
    <ligand>
        <name>Mg(2+)</name>
        <dbReference type="ChEBI" id="CHEBI:18420"/>
    </ligand>
</feature>
<feature type="active site" description="Nucleophile" evidence="8">
    <location>
        <position position="9"/>
    </location>
</feature>
<evidence type="ECO:0000256" key="5">
    <source>
        <dbReference type="ARBA" id="ARBA00023277"/>
    </source>
</evidence>
<evidence type="ECO:0000256" key="4">
    <source>
        <dbReference type="ARBA" id="ARBA00022801"/>
    </source>
</evidence>
<keyword evidence="12" id="KW-1185">Reference proteome</keyword>
<dbReference type="RefSeq" id="WP_282198035.1">
    <property type="nucleotide sequence ID" value="NZ_BOQE01000001.1"/>
</dbReference>
<evidence type="ECO:0000256" key="1">
    <source>
        <dbReference type="ARBA" id="ARBA00004496"/>
    </source>
</evidence>
<dbReference type="Proteomes" id="UP001057291">
    <property type="component" value="Unassembled WGS sequence"/>
</dbReference>
<dbReference type="PANTHER" id="PTHR42891:SF1">
    <property type="entry name" value="D-GLYCERO-BETA-D-MANNO-HEPTOSE-1,7-BISPHOSPHATE 7-PHOSPHATASE"/>
    <property type="match status" value="1"/>
</dbReference>
<dbReference type="Pfam" id="PF13242">
    <property type="entry name" value="Hydrolase_like"/>
    <property type="match status" value="1"/>
</dbReference>
<evidence type="ECO:0000256" key="9">
    <source>
        <dbReference type="PIRSR" id="PIRSR004682-3"/>
    </source>
</evidence>
<keyword evidence="10" id="KW-0862">Zinc</keyword>
<dbReference type="NCBIfam" id="TIGR01662">
    <property type="entry name" value="HAD-SF-IIIA"/>
    <property type="match status" value="1"/>
</dbReference>
<feature type="binding site" evidence="10">
    <location>
        <position position="90"/>
    </location>
    <ligand>
        <name>Zn(2+)</name>
        <dbReference type="ChEBI" id="CHEBI:29105"/>
    </ligand>
</feature>
<dbReference type="GO" id="GO:0046872">
    <property type="term" value="F:metal ion binding"/>
    <property type="evidence" value="ECO:0007669"/>
    <property type="project" value="UniProtKB-KW"/>
</dbReference>
<evidence type="ECO:0000313" key="12">
    <source>
        <dbReference type="Proteomes" id="UP001057291"/>
    </source>
</evidence>
<keyword evidence="3 10" id="KW-0479">Metal-binding</keyword>
<comment type="caution">
    <text evidence="11">The sequence shown here is derived from an EMBL/GenBank/DDBJ whole genome shotgun (WGS) entry which is preliminary data.</text>
</comment>
<dbReference type="PIRSF" id="PIRSF004682">
    <property type="entry name" value="GmhB"/>
    <property type="match status" value="1"/>
</dbReference>
<evidence type="ECO:0000256" key="6">
    <source>
        <dbReference type="ARBA" id="ARBA00031828"/>
    </source>
</evidence>
<dbReference type="InterPro" id="IPR004446">
    <property type="entry name" value="Heptose_bisP_phosphatase"/>
</dbReference>
<comment type="similarity">
    <text evidence="7">Belongs to the gmhB family.</text>
</comment>
<dbReference type="InterPro" id="IPR006549">
    <property type="entry name" value="HAD-SF_hydro_IIIA"/>
</dbReference>
<feature type="site" description="Stabilizes the phosphoryl group" evidence="9">
    <location>
        <position position="51"/>
    </location>
</feature>
<evidence type="ECO:0000256" key="2">
    <source>
        <dbReference type="ARBA" id="ARBA00022490"/>
    </source>
</evidence>
<dbReference type="SUPFAM" id="SSF56784">
    <property type="entry name" value="HAD-like"/>
    <property type="match status" value="1"/>
</dbReference>
<keyword evidence="2 7" id="KW-0963">Cytoplasm</keyword>
<dbReference type="GO" id="GO:0005975">
    <property type="term" value="P:carbohydrate metabolic process"/>
    <property type="evidence" value="ECO:0007669"/>
    <property type="project" value="InterPro"/>
</dbReference>
<comment type="cofactor">
    <cofactor evidence="10">
        <name>Mg(2+)</name>
        <dbReference type="ChEBI" id="CHEBI:18420"/>
    </cofactor>
</comment>
<dbReference type="PANTHER" id="PTHR42891">
    <property type="entry name" value="D-GLYCERO-BETA-D-MANNO-HEPTOSE-1,7-BISPHOSPHATE 7-PHOSPHATASE"/>
    <property type="match status" value="1"/>
</dbReference>
<feature type="binding site" evidence="10">
    <location>
        <position position="127"/>
    </location>
    <ligand>
        <name>Mg(2+)</name>
        <dbReference type="ChEBI" id="CHEBI:18420"/>
    </ligand>
</feature>
<comment type="cofactor">
    <cofactor evidence="10">
        <name>Zn(2+)</name>
        <dbReference type="ChEBI" id="CHEBI:29105"/>
    </cofactor>
</comment>
<dbReference type="GO" id="GO:0016791">
    <property type="term" value="F:phosphatase activity"/>
    <property type="evidence" value="ECO:0007669"/>
    <property type="project" value="InterPro"/>
</dbReference>
<name>A0AAV4LAF8_9BACL</name>
<feature type="active site" description="Nucleophile" evidence="8">
    <location>
        <position position="11"/>
    </location>
</feature>
<dbReference type="Gene3D" id="3.40.50.1000">
    <property type="entry name" value="HAD superfamily/HAD-like"/>
    <property type="match status" value="1"/>
</dbReference>
<feature type="site" description="Stabilizes the phosphoryl group" evidence="9">
    <location>
        <position position="102"/>
    </location>
</feature>
<keyword evidence="10" id="KW-0460">Magnesium</keyword>
<dbReference type="InterPro" id="IPR006543">
    <property type="entry name" value="Histidinol-phos"/>
</dbReference>
<feature type="binding site" evidence="10">
    <location>
        <position position="100"/>
    </location>
    <ligand>
        <name>Zn(2+)</name>
        <dbReference type="ChEBI" id="CHEBI:29105"/>
    </ligand>
</feature>
<evidence type="ECO:0000256" key="3">
    <source>
        <dbReference type="ARBA" id="ARBA00022723"/>
    </source>
</evidence>
<feature type="binding site" evidence="10">
    <location>
        <position position="98"/>
    </location>
    <ligand>
        <name>Zn(2+)</name>
        <dbReference type="ChEBI" id="CHEBI:29105"/>
    </ligand>
</feature>
<dbReference type="EMBL" id="BOQE01000001">
    <property type="protein sequence ID" value="GIM44777.1"/>
    <property type="molecule type" value="Genomic_DNA"/>
</dbReference>
<sequence>MKQRAVFLDRDGVINDHIRYVNTPDDLILFPGAGKALKRLRDANFRVFVVTNQGGVGLGYMTEENLQAIHQKMKEELAREGAVIDEIVYCPHRPHEGCACRKPNPTMIIDLAKRYGIDVEHSFMVGDRETDIEAGLKAGTKTILIGKGPSQADYVVSDLGHAVDMILAEQT</sequence>
<dbReference type="NCBIfam" id="TIGR01656">
    <property type="entry name" value="Histidinol-ppas"/>
    <property type="match status" value="1"/>
</dbReference>
<evidence type="ECO:0000313" key="11">
    <source>
        <dbReference type="EMBL" id="GIM44777.1"/>
    </source>
</evidence>
<dbReference type="AlphaFoldDB" id="A0AAV4LAF8"/>
<reference evidence="11" key="1">
    <citation type="journal article" date="2023" name="Int. J. Syst. Evol. Microbiol.">
        <title>Collibacillus ludicampi gen. nov., sp. nov., a new soil bacterium of the family Alicyclobacillaceae.</title>
        <authorList>
            <person name="Jojima T."/>
            <person name="Ioku Y."/>
            <person name="Fukuta Y."/>
            <person name="Shirasaka N."/>
            <person name="Matsumura Y."/>
            <person name="Mori M."/>
        </authorList>
    </citation>
    <scope>NUCLEOTIDE SEQUENCE</scope>
    <source>
        <strain evidence="11">TP075</strain>
    </source>
</reference>
<protein>
    <recommendedName>
        <fullName evidence="6 7">D,D-heptose 1,7-bisphosphate phosphatase</fullName>
        <ecNumber evidence="7">3.1.3.-</ecNumber>
    </recommendedName>
</protein>
<dbReference type="CDD" id="cd07503">
    <property type="entry name" value="HAD_HisB-N"/>
    <property type="match status" value="1"/>
</dbReference>
<dbReference type="InterPro" id="IPR036412">
    <property type="entry name" value="HAD-like_sf"/>
</dbReference>
<organism evidence="11 12">
    <name type="scientific">Collibacillus ludicampi</name>
    <dbReference type="NCBI Taxonomy" id="2771369"/>
    <lineage>
        <taxon>Bacteria</taxon>
        <taxon>Bacillati</taxon>
        <taxon>Bacillota</taxon>
        <taxon>Bacilli</taxon>
        <taxon>Bacillales</taxon>
        <taxon>Alicyclobacillaceae</taxon>
        <taxon>Collibacillus</taxon>
    </lineage>
</organism>
<evidence type="ECO:0000256" key="7">
    <source>
        <dbReference type="PIRNR" id="PIRNR004682"/>
    </source>
</evidence>
<feature type="binding site" evidence="10">
    <location>
        <position position="11"/>
    </location>
    <ligand>
        <name>Mg(2+)</name>
        <dbReference type="ChEBI" id="CHEBI:18420"/>
    </ligand>
</feature>
<feature type="site" description="Contributes to substrate recognition" evidence="9">
    <location>
        <position position="101"/>
    </location>
</feature>
<keyword evidence="5 7" id="KW-0119">Carbohydrate metabolism</keyword>
<dbReference type="EC" id="3.1.3.-" evidence="7"/>
<evidence type="ECO:0000256" key="8">
    <source>
        <dbReference type="PIRSR" id="PIRSR004682-1"/>
    </source>
</evidence>
<accession>A0AAV4LAF8</accession>
<proteinExistence type="inferred from homology"/>
<feature type="binding site" evidence="10">
    <location>
        <position position="92"/>
    </location>
    <ligand>
        <name>Zn(2+)</name>
        <dbReference type="ChEBI" id="CHEBI:29105"/>
    </ligand>
</feature>
<dbReference type="GO" id="GO:0005737">
    <property type="term" value="C:cytoplasm"/>
    <property type="evidence" value="ECO:0007669"/>
    <property type="project" value="UniProtKB-SubCell"/>
</dbReference>
<gene>
    <name evidence="11" type="ORF">DNHGIG_03260</name>
</gene>